<keyword evidence="1 5" id="KW-0479">Metal-binding</keyword>
<name>A0AAD2AFB4_9LAMI</name>
<feature type="region of interest" description="Disordered" evidence="6">
    <location>
        <begin position="1"/>
        <end position="20"/>
    </location>
</feature>
<feature type="zinc finger region" description="C3H1-type" evidence="5">
    <location>
        <begin position="143"/>
        <end position="171"/>
    </location>
</feature>
<evidence type="ECO:0000256" key="4">
    <source>
        <dbReference type="ARBA" id="ARBA00022833"/>
    </source>
</evidence>
<feature type="zinc finger region" description="C3H1-type" evidence="5">
    <location>
        <begin position="60"/>
        <end position="87"/>
    </location>
</feature>
<evidence type="ECO:0000256" key="5">
    <source>
        <dbReference type="PROSITE-ProRule" id="PRU00723"/>
    </source>
</evidence>
<organism evidence="8 9">
    <name type="scientific">Fraxinus pennsylvanica</name>
    <dbReference type="NCBI Taxonomy" id="56036"/>
    <lineage>
        <taxon>Eukaryota</taxon>
        <taxon>Viridiplantae</taxon>
        <taxon>Streptophyta</taxon>
        <taxon>Embryophyta</taxon>
        <taxon>Tracheophyta</taxon>
        <taxon>Spermatophyta</taxon>
        <taxon>Magnoliopsida</taxon>
        <taxon>eudicotyledons</taxon>
        <taxon>Gunneridae</taxon>
        <taxon>Pentapetalae</taxon>
        <taxon>asterids</taxon>
        <taxon>lamiids</taxon>
        <taxon>Lamiales</taxon>
        <taxon>Oleaceae</taxon>
        <taxon>Oleeae</taxon>
        <taxon>Fraxinus</taxon>
    </lineage>
</organism>
<evidence type="ECO:0000256" key="6">
    <source>
        <dbReference type="SAM" id="MobiDB-lite"/>
    </source>
</evidence>
<dbReference type="Pfam" id="PF00642">
    <property type="entry name" value="zf-CCCH"/>
    <property type="match status" value="2"/>
</dbReference>
<feature type="domain" description="C3H1-type" evidence="7">
    <location>
        <begin position="143"/>
        <end position="171"/>
    </location>
</feature>
<dbReference type="PANTHER" id="PTHR12547">
    <property type="entry name" value="CCCH ZINC FINGER/TIS11-RELATED"/>
    <property type="match status" value="1"/>
</dbReference>
<dbReference type="InterPro" id="IPR000571">
    <property type="entry name" value="Znf_CCCH"/>
</dbReference>
<dbReference type="PROSITE" id="PS50103">
    <property type="entry name" value="ZF_C3H1"/>
    <property type="match status" value="3"/>
</dbReference>
<evidence type="ECO:0000259" key="7">
    <source>
        <dbReference type="PROSITE" id="PS50103"/>
    </source>
</evidence>
<dbReference type="Gene3D" id="4.10.1000.10">
    <property type="entry name" value="Zinc finger, CCCH-type"/>
    <property type="match status" value="1"/>
</dbReference>
<dbReference type="Pfam" id="PF14608">
    <property type="entry name" value="zf-CCCH_2"/>
    <property type="match status" value="1"/>
</dbReference>
<evidence type="ECO:0000313" key="9">
    <source>
        <dbReference type="Proteomes" id="UP000834106"/>
    </source>
</evidence>
<reference evidence="8" key="1">
    <citation type="submission" date="2023-05" db="EMBL/GenBank/DDBJ databases">
        <authorList>
            <person name="Huff M."/>
        </authorList>
    </citation>
    <scope>NUCLEOTIDE SEQUENCE</scope>
</reference>
<keyword evidence="4 5" id="KW-0862">Zinc</keyword>
<evidence type="ECO:0000313" key="8">
    <source>
        <dbReference type="EMBL" id="CAI9786991.1"/>
    </source>
</evidence>
<dbReference type="InterPro" id="IPR045877">
    <property type="entry name" value="ZFP36-like"/>
</dbReference>
<evidence type="ECO:0000256" key="2">
    <source>
        <dbReference type="ARBA" id="ARBA00022737"/>
    </source>
</evidence>
<keyword evidence="3 5" id="KW-0863">Zinc-finger</keyword>
<dbReference type="SMART" id="SM00356">
    <property type="entry name" value="ZnF_C3H1"/>
    <property type="match status" value="3"/>
</dbReference>
<evidence type="ECO:0000256" key="1">
    <source>
        <dbReference type="ARBA" id="ARBA00022723"/>
    </source>
</evidence>
<dbReference type="GO" id="GO:0008270">
    <property type="term" value="F:zinc ion binding"/>
    <property type="evidence" value="ECO:0007669"/>
    <property type="project" value="UniProtKB-KW"/>
</dbReference>
<dbReference type="Gene3D" id="3.30.1370.210">
    <property type="match status" value="1"/>
</dbReference>
<dbReference type="Proteomes" id="UP000834106">
    <property type="component" value="Chromosome 23"/>
</dbReference>
<feature type="domain" description="C3H1-type" evidence="7">
    <location>
        <begin position="106"/>
        <end position="134"/>
    </location>
</feature>
<dbReference type="SUPFAM" id="SSF90229">
    <property type="entry name" value="CCCH zinc finger"/>
    <property type="match status" value="3"/>
</dbReference>
<dbReference type="EMBL" id="OU503058">
    <property type="protein sequence ID" value="CAI9786991.1"/>
    <property type="molecule type" value="Genomic_DNA"/>
</dbReference>
<dbReference type="PANTHER" id="PTHR12547:SF162">
    <property type="entry name" value="ZINC FINGER CCCH DOMAIN-CONTAINING PROTEIN 15"/>
    <property type="match status" value="1"/>
</dbReference>
<keyword evidence="2" id="KW-0677">Repeat</keyword>
<evidence type="ECO:0000256" key="3">
    <source>
        <dbReference type="ARBA" id="ARBA00022771"/>
    </source>
</evidence>
<feature type="zinc finger region" description="C3H1-type" evidence="5">
    <location>
        <begin position="106"/>
        <end position="134"/>
    </location>
</feature>
<sequence>MDSVLENDTRSVPGVNDASNQQFFNQSNAEFGHLKKPRFSEAMRNPRASLTINRSKLDILFKSELCMLFQRGKCYYGDNCHYAHGMSDIMNSSLRGLANGYQRNTMNKWKTCFKFSSGKGCPYGDKCQFLHERVGQEYQRQNFRKMKLCNKWEKFGHCPHGLNCVYAHRRAELQRSGCISELECANASNAKAVAMQSSDSEQKTACEQRLRGKRCFMKWNVEEIGRIYADWIES</sequence>
<dbReference type="InterPro" id="IPR036855">
    <property type="entry name" value="Znf_CCCH_sf"/>
</dbReference>
<proteinExistence type="predicted"/>
<dbReference type="GO" id="GO:0003729">
    <property type="term" value="F:mRNA binding"/>
    <property type="evidence" value="ECO:0007669"/>
    <property type="project" value="InterPro"/>
</dbReference>
<gene>
    <name evidence="8" type="ORF">FPE_LOCUS34421</name>
</gene>
<accession>A0AAD2AFB4</accession>
<feature type="domain" description="C3H1-type" evidence="7">
    <location>
        <begin position="60"/>
        <end position="87"/>
    </location>
</feature>
<dbReference type="AlphaFoldDB" id="A0AAD2AFB4"/>
<keyword evidence="9" id="KW-1185">Reference proteome</keyword>
<protein>
    <recommendedName>
        <fullName evidence="7">C3H1-type domain-containing protein</fullName>
    </recommendedName>
</protein>